<name>A0ABX7ALC1_9BACI</name>
<dbReference type="EMBL" id="CP067341">
    <property type="protein sequence ID" value="QQP10211.1"/>
    <property type="molecule type" value="Genomic_DNA"/>
</dbReference>
<accession>A0ABX7ALC1</accession>
<sequence length="58" mass="6389">MLKYEGNYIPYALDTVDVDGFAANINADEESAALSDLKHLADQLEPKIHKAIASKKEL</sequence>
<gene>
    <name evidence="1" type="ORF">FJQ98_12890</name>
</gene>
<evidence type="ECO:0000313" key="1">
    <source>
        <dbReference type="EMBL" id="QQP10211.1"/>
    </source>
</evidence>
<keyword evidence="2" id="KW-1185">Reference proteome</keyword>
<proteinExistence type="predicted"/>
<reference evidence="1 2" key="1">
    <citation type="submission" date="2020-01" db="EMBL/GenBank/DDBJ databases">
        <authorList>
            <person name="Liu G."/>
            <person name="Liu B."/>
        </authorList>
    </citation>
    <scope>NUCLEOTIDE SEQUENCE [LARGE SCALE GENOMIC DNA]</scope>
    <source>
        <strain evidence="1 2">FJAT-51161</strain>
    </source>
</reference>
<protein>
    <submittedName>
        <fullName evidence="1">Uncharacterized protein</fullName>
    </submittedName>
</protein>
<dbReference type="RefSeq" id="WP_158002963.1">
    <property type="nucleotide sequence ID" value="NZ_CP067341.1"/>
</dbReference>
<evidence type="ECO:0000313" key="2">
    <source>
        <dbReference type="Proteomes" id="UP000596049"/>
    </source>
</evidence>
<organism evidence="1 2">
    <name type="scientific">Lysinibacillus agricola</name>
    <dbReference type="NCBI Taxonomy" id="2590012"/>
    <lineage>
        <taxon>Bacteria</taxon>
        <taxon>Bacillati</taxon>
        <taxon>Bacillota</taxon>
        <taxon>Bacilli</taxon>
        <taxon>Bacillales</taxon>
        <taxon>Bacillaceae</taxon>
        <taxon>Lysinibacillus</taxon>
    </lineage>
</organism>
<dbReference type="Proteomes" id="UP000596049">
    <property type="component" value="Chromosome"/>
</dbReference>